<reference evidence="1" key="1">
    <citation type="submission" date="2022-06" db="EMBL/GenBank/DDBJ databases">
        <title>CFH 74404 Thermomicrobiaceae sp.</title>
        <authorList>
            <person name="Ming H."/>
            <person name="Li W.-J."/>
            <person name="Zhao Z."/>
        </authorList>
    </citation>
    <scope>NUCLEOTIDE SEQUENCE</scope>
    <source>
        <strain evidence="1">CFH 74404</strain>
    </source>
</reference>
<evidence type="ECO:0000313" key="2">
    <source>
        <dbReference type="Proteomes" id="UP001165306"/>
    </source>
</evidence>
<dbReference type="AlphaFoldDB" id="A0AA41WBS6"/>
<comment type="caution">
    <text evidence="1">The sequence shown here is derived from an EMBL/GenBank/DDBJ whole genome shotgun (WGS) entry which is preliminary data.</text>
</comment>
<evidence type="ECO:0000313" key="1">
    <source>
        <dbReference type="EMBL" id="MCM8750011.1"/>
    </source>
</evidence>
<dbReference type="RefSeq" id="WP_284057797.1">
    <property type="nucleotide sequence ID" value="NZ_JAMSLR010000009.1"/>
</dbReference>
<gene>
    <name evidence="1" type="ORF">NET02_12710</name>
</gene>
<organism evidence="1 2">
    <name type="scientific">Thermalbibacter longus</name>
    <dbReference type="NCBI Taxonomy" id="2951981"/>
    <lineage>
        <taxon>Bacteria</taxon>
        <taxon>Pseudomonadati</taxon>
        <taxon>Thermomicrobiota</taxon>
        <taxon>Thermomicrobia</taxon>
        <taxon>Thermomicrobiales</taxon>
        <taxon>Thermomicrobiaceae</taxon>
        <taxon>Thermalbibacter</taxon>
    </lineage>
</organism>
<accession>A0AA41WBS6</accession>
<dbReference type="EMBL" id="JAMSLR010000009">
    <property type="protein sequence ID" value="MCM8750011.1"/>
    <property type="molecule type" value="Genomic_DNA"/>
</dbReference>
<name>A0AA41WBS6_9BACT</name>
<feature type="non-terminal residue" evidence="1">
    <location>
        <position position="1"/>
    </location>
</feature>
<sequence length="67" mass="7955">QRAPSDRWRPARLRLDDAGQVTVWTARPFRRLQPERVHAVYAESVLARLILYRRGWPLVGAAERYQR</sequence>
<protein>
    <submittedName>
        <fullName evidence="1">Uncharacterized protein</fullName>
    </submittedName>
</protein>
<proteinExistence type="predicted"/>
<dbReference type="Proteomes" id="UP001165306">
    <property type="component" value="Unassembled WGS sequence"/>
</dbReference>
<keyword evidence="2" id="KW-1185">Reference proteome</keyword>